<evidence type="ECO:0000313" key="8">
    <source>
        <dbReference type="EMBL" id="MEZ0474092.1"/>
    </source>
</evidence>
<comment type="caution">
    <text evidence="8">The sequence shown here is derived from an EMBL/GenBank/DDBJ whole genome shotgun (WGS) entry which is preliminary data.</text>
</comment>
<dbReference type="SUPFAM" id="SSF56112">
    <property type="entry name" value="Protein kinase-like (PK-like)"/>
    <property type="match status" value="1"/>
</dbReference>
<dbReference type="PROSITE" id="PS50011">
    <property type="entry name" value="PROTEIN_KINASE_DOM"/>
    <property type="match status" value="1"/>
</dbReference>
<sequence length="877" mass="95100">MPEGPSRGDEIQGSFRVLLTLEPEERAARIAALDRSDPELAGEVRQLFDHAERAGEAFEGRLRAAAAASFHALVDRPDVHLPSGLRVGAWRLLEPVGTGGMGTVYLAERADGAFEMRAAVKMVRIEGPRLEERLAAERQMLARLDHPGIARLLDGGTSEGGQAYLVMEWVPGVDLEHARPADAGTALDMFLQVADAVAHAHQRLIVHGDIKPSNVRVMDDGRARLVDFGVARLLERDAAGVVYGVTPAFAAPEQLSGGPATTQTDIWALGGLLNWLVTGKRPESAGSIKAGDMKLPRARELLAIIGRAMAADPAARYPTVDALREDVRLLRERRPVKTVRTSVLRYLWLWMQRHRLAATLGFLCLFSAVIGVLAVAWQARVAMAERDAARFEYRRYETMRDHLAGLFAQVAADVDVEQLTARELLDESARRLTSASASVENEAEMRIVLAELYIALQDFASAKPLLESIPLDDEASLSPILRGRAYYGLAGVLHRLGDNGKALAYIDEALHVFESLPGDHRRRRSEARQIRGRILRSLGRWPEAIAELEAGVALARGTDGPSRTLADAENSLAATLLYGGRLQDAKIHFRRALDTFRAVGAGDSSDALTVMGNLAGALHMQGLLGEAETLYEEAIATRRLRFGDSGAMGALHTGYGSLLLLRNRMREARDHLQRGLALQARYAGKSSPAYAMSLMRLGSLELSQGNLSGADEHLSESESTLSKALGADHLLTLRARAERVFVLRHRDPERAVAAFAEIIGAFESKGALADNHLADALCEQATLYLDLGRPRPASTAARRCLAMRAAALPQAAWQRAEAKAIVGACELAAGDPAAASRLEGAAARLSGLLAEEHPRVQWLLARLRPRTVRTSGPNSAY</sequence>
<dbReference type="EMBL" id="JBFWIC010000005">
    <property type="protein sequence ID" value="MEZ0474092.1"/>
    <property type="molecule type" value="Genomic_DNA"/>
</dbReference>
<dbReference type="RefSeq" id="WP_370564087.1">
    <property type="nucleotide sequence ID" value="NZ_JBFWIB010000006.1"/>
</dbReference>
<keyword evidence="1" id="KW-0808">Transferase</keyword>
<dbReference type="Gene3D" id="1.10.510.10">
    <property type="entry name" value="Transferase(Phosphotransferase) domain 1"/>
    <property type="match status" value="1"/>
</dbReference>
<dbReference type="SMART" id="SM00028">
    <property type="entry name" value="TPR"/>
    <property type="match status" value="6"/>
</dbReference>
<dbReference type="InterPro" id="IPR019734">
    <property type="entry name" value="TPR_rpt"/>
</dbReference>
<dbReference type="PANTHER" id="PTHR43289:SF34">
    <property type="entry name" value="SERINE_THREONINE-PROTEIN KINASE YBDM-RELATED"/>
    <property type="match status" value="1"/>
</dbReference>
<accession>A0ABV4HQU1</accession>
<keyword evidence="6" id="KW-0812">Transmembrane</keyword>
<name>A0ABV4HQU1_9GAMM</name>
<dbReference type="Pfam" id="PF13424">
    <property type="entry name" value="TPR_12"/>
    <property type="match status" value="2"/>
</dbReference>
<dbReference type="PROSITE" id="PS00107">
    <property type="entry name" value="PROTEIN_KINASE_ATP"/>
    <property type="match status" value="1"/>
</dbReference>
<protein>
    <submittedName>
        <fullName evidence="8">Tetratricopeptide repeat protein</fullName>
    </submittedName>
</protein>
<evidence type="ECO:0000259" key="7">
    <source>
        <dbReference type="PROSITE" id="PS50011"/>
    </source>
</evidence>
<dbReference type="InterPro" id="IPR000719">
    <property type="entry name" value="Prot_kinase_dom"/>
</dbReference>
<dbReference type="InterPro" id="IPR017441">
    <property type="entry name" value="Protein_kinase_ATP_BS"/>
</dbReference>
<dbReference type="SMART" id="SM00220">
    <property type="entry name" value="S_TKc"/>
    <property type="match status" value="1"/>
</dbReference>
<evidence type="ECO:0000256" key="2">
    <source>
        <dbReference type="ARBA" id="ARBA00022741"/>
    </source>
</evidence>
<evidence type="ECO:0000313" key="9">
    <source>
        <dbReference type="Proteomes" id="UP001566331"/>
    </source>
</evidence>
<evidence type="ECO:0000256" key="4">
    <source>
        <dbReference type="ARBA" id="ARBA00022840"/>
    </source>
</evidence>
<evidence type="ECO:0000256" key="1">
    <source>
        <dbReference type="ARBA" id="ARBA00022679"/>
    </source>
</evidence>
<dbReference type="Gene3D" id="1.25.40.10">
    <property type="entry name" value="Tetratricopeptide repeat domain"/>
    <property type="match status" value="3"/>
</dbReference>
<keyword evidence="9" id="KW-1185">Reference proteome</keyword>
<dbReference type="Proteomes" id="UP001566331">
    <property type="component" value="Unassembled WGS sequence"/>
</dbReference>
<keyword evidence="2 5" id="KW-0547">Nucleotide-binding</keyword>
<feature type="binding site" evidence="5">
    <location>
        <position position="121"/>
    </location>
    <ligand>
        <name>ATP</name>
        <dbReference type="ChEBI" id="CHEBI:30616"/>
    </ligand>
</feature>
<dbReference type="Pfam" id="PF00069">
    <property type="entry name" value="Pkinase"/>
    <property type="match status" value="1"/>
</dbReference>
<dbReference type="Gene3D" id="3.30.200.20">
    <property type="entry name" value="Phosphorylase Kinase, domain 1"/>
    <property type="match status" value="1"/>
</dbReference>
<proteinExistence type="predicted"/>
<keyword evidence="3" id="KW-0418">Kinase</keyword>
<evidence type="ECO:0000256" key="6">
    <source>
        <dbReference type="SAM" id="Phobius"/>
    </source>
</evidence>
<dbReference type="CDD" id="cd14014">
    <property type="entry name" value="STKc_PknB_like"/>
    <property type="match status" value="1"/>
</dbReference>
<dbReference type="InterPro" id="IPR011990">
    <property type="entry name" value="TPR-like_helical_dom_sf"/>
</dbReference>
<evidence type="ECO:0000256" key="5">
    <source>
        <dbReference type="PROSITE-ProRule" id="PRU10141"/>
    </source>
</evidence>
<dbReference type="InterPro" id="IPR011009">
    <property type="entry name" value="Kinase-like_dom_sf"/>
</dbReference>
<keyword evidence="6" id="KW-0472">Membrane</keyword>
<feature type="transmembrane region" description="Helical" evidence="6">
    <location>
        <begin position="356"/>
        <end position="377"/>
    </location>
</feature>
<keyword evidence="4 5" id="KW-0067">ATP-binding</keyword>
<organism evidence="8 9">
    <name type="scientific">Luteimonas salinilitoris</name>
    <dbReference type="NCBI Taxonomy" id="3237697"/>
    <lineage>
        <taxon>Bacteria</taxon>
        <taxon>Pseudomonadati</taxon>
        <taxon>Pseudomonadota</taxon>
        <taxon>Gammaproteobacteria</taxon>
        <taxon>Lysobacterales</taxon>
        <taxon>Lysobacteraceae</taxon>
        <taxon>Luteimonas</taxon>
    </lineage>
</organism>
<dbReference type="PANTHER" id="PTHR43289">
    <property type="entry name" value="MITOGEN-ACTIVATED PROTEIN KINASE KINASE KINASE 20-RELATED"/>
    <property type="match status" value="1"/>
</dbReference>
<evidence type="ECO:0000256" key="3">
    <source>
        <dbReference type="ARBA" id="ARBA00022777"/>
    </source>
</evidence>
<feature type="domain" description="Protein kinase" evidence="7">
    <location>
        <begin position="90"/>
        <end position="329"/>
    </location>
</feature>
<gene>
    <name evidence="8" type="ORF">AB6713_05610</name>
</gene>
<reference evidence="8 9" key="1">
    <citation type="submission" date="2024-07" db="EMBL/GenBank/DDBJ databases">
        <title>Luteimonas salilacus sp. nov., isolated from the shore soil of Salt Lake in Tibet of China.</title>
        <authorList>
            <person name="Zhang X."/>
            <person name="Li A."/>
        </authorList>
    </citation>
    <scope>NUCLEOTIDE SEQUENCE [LARGE SCALE GENOMIC DNA]</scope>
    <source>
        <strain evidence="8 9">B3-2-R+30</strain>
    </source>
</reference>
<dbReference type="SUPFAM" id="SSF48452">
    <property type="entry name" value="TPR-like"/>
    <property type="match status" value="3"/>
</dbReference>
<keyword evidence="6" id="KW-1133">Transmembrane helix</keyword>